<evidence type="ECO:0000313" key="2">
    <source>
        <dbReference type="EMBL" id="CAB4897450.1"/>
    </source>
</evidence>
<proteinExistence type="predicted"/>
<dbReference type="AlphaFoldDB" id="A0A6J7FXU4"/>
<accession>A0A6J7FXU4</accession>
<organism evidence="2">
    <name type="scientific">freshwater metagenome</name>
    <dbReference type="NCBI Taxonomy" id="449393"/>
    <lineage>
        <taxon>unclassified sequences</taxon>
        <taxon>metagenomes</taxon>
        <taxon>ecological metagenomes</taxon>
    </lineage>
</organism>
<gene>
    <name evidence="2" type="ORF">UFOPK3609_00097</name>
</gene>
<protein>
    <submittedName>
        <fullName evidence="2">Unannotated protein</fullName>
    </submittedName>
</protein>
<feature type="region of interest" description="Disordered" evidence="1">
    <location>
        <begin position="27"/>
        <end position="47"/>
    </location>
</feature>
<sequence>MAGSSGRASLQAPVRITDGSWAASLAHGTPADRKAAEAWRAGLGDPPTLRVDPVTLRTCRDDEDSGTQLTGCVKTYVPDIRTGSPPSRWRAVLLVTKANGTLLLDFLAFGKGHPGSDLPPGQRHAHQRPSVYQLAHDALQRLS</sequence>
<evidence type="ECO:0000256" key="1">
    <source>
        <dbReference type="SAM" id="MobiDB-lite"/>
    </source>
</evidence>
<dbReference type="EMBL" id="CAFBMQ010000002">
    <property type="protein sequence ID" value="CAB4897450.1"/>
    <property type="molecule type" value="Genomic_DNA"/>
</dbReference>
<name>A0A6J7FXU4_9ZZZZ</name>
<reference evidence="2" key="1">
    <citation type="submission" date="2020-05" db="EMBL/GenBank/DDBJ databases">
        <authorList>
            <person name="Chiriac C."/>
            <person name="Salcher M."/>
            <person name="Ghai R."/>
            <person name="Kavagutti S V."/>
        </authorList>
    </citation>
    <scope>NUCLEOTIDE SEQUENCE</scope>
</reference>